<dbReference type="InterPro" id="IPR027417">
    <property type="entry name" value="P-loop_NTPase"/>
</dbReference>
<dbReference type="AlphaFoldDB" id="A0A7G9YQ62"/>
<dbReference type="InterPro" id="IPR041628">
    <property type="entry name" value="ChlI/MoxR_AAA_lid"/>
</dbReference>
<comment type="similarity">
    <text evidence="1">Belongs to the Mg-chelatase subunits D/I family.</text>
</comment>
<name>A0A7G9YQ62_9EURY</name>
<proteinExistence type="inferred from homology"/>
<dbReference type="InterPro" id="IPR045006">
    <property type="entry name" value="CHLI-like"/>
</dbReference>
<organism evidence="5">
    <name type="scientific">Candidatus Methanogaster sp. ANME-2c ERB4</name>
    <dbReference type="NCBI Taxonomy" id="2759911"/>
    <lineage>
        <taxon>Archaea</taxon>
        <taxon>Methanobacteriati</taxon>
        <taxon>Methanobacteriota</taxon>
        <taxon>Stenosarchaea group</taxon>
        <taxon>Methanomicrobia</taxon>
        <taxon>Methanosarcinales</taxon>
        <taxon>ANME-2 cluster</taxon>
        <taxon>Candidatus Methanogasteraceae</taxon>
        <taxon>Candidatus Methanogaster</taxon>
    </lineage>
</organism>
<dbReference type="Gene3D" id="3.40.50.300">
    <property type="entry name" value="P-loop containing nucleotide triphosphate hydrolases"/>
    <property type="match status" value="1"/>
</dbReference>
<dbReference type="Pfam" id="PF01078">
    <property type="entry name" value="Mg_chelatase"/>
    <property type="match status" value="1"/>
</dbReference>
<dbReference type="EMBL" id="MT631406">
    <property type="protein sequence ID" value="QNO50146.1"/>
    <property type="molecule type" value="Genomic_DNA"/>
</dbReference>
<reference evidence="5" key="1">
    <citation type="submission" date="2020-06" db="EMBL/GenBank/DDBJ databases">
        <title>Unique genomic features of the anaerobic methanotrophic archaea.</title>
        <authorList>
            <person name="Chadwick G.L."/>
            <person name="Skennerton C.T."/>
            <person name="Laso-Perez R."/>
            <person name="Leu A.O."/>
            <person name="Speth D.R."/>
            <person name="Yu H."/>
            <person name="Morgan-Lang C."/>
            <person name="Hatzenpichler R."/>
            <person name="Goudeau D."/>
            <person name="Malmstrom R."/>
            <person name="Brazelton W.J."/>
            <person name="Woyke T."/>
            <person name="Hallam S.J."/>
            <person name="Tyson G.W."/>
            <person name="Wegener G."/>
            <person name="Boetius A."/>
            <person name="Orphan V."/>
        </authorList>
    </citation>
    <scope>NUCLEOTIDE SEQUENCE</scope>
</reference>
<dbReference type="Gene3D" id="1.10.8.80">
    <property type="entry name" value="Magnesium chelatase subunit I, C-Terminal domain"/>
    <property type="match status" value="1"/>
</dbReference>
<gene>
    <name evidence="5" type="ORF">MOOMDFED_00014</name>
</gene>
<feature type="domain" description="AAA+ ATPase" evidence="4">
    <location>
        <begin position="94"/>
        <end position="275"/>
    </location>
</feature>
<keyword evidence="2" id="KW-0547">Nucleotide-binding</keyword>
<evidence type="ECO:0000256" key="3">
    <source>
        <dbReference type="ARBA" id="ARBA00022840"/>
    </source>
</evidence>
<dbReference type="Pfam" id="PF17863">
    <property type="entry name" value="AAA_lid_2"/>
    <property type="match status" value="1"/>
</dbReference>
<accession>A0A7G9YQ62</accession>
<dbReference type="GO" id="GO:0005524">
    <property type="term" value="F:ATP binding"/>
    <property type="evidence" value="ECO:0007669"/>
    <property type="project" value="UniProtKB-KW"/>
</dbReference>
<dbReference type="SUPFAM" id="SSF52540">
    <property type="entry name" value="P-loop containing nucleoside triphosphate hydrolases"/>
    <property type="match status" value="1"/>
</dbReference>
<evidence type="ECO:0000256" key="2">
    <source>
        <dbReference type="ARBA" id="ARBA00022741"/>
    </source>
</evidence>
<dbReference type="PANTHER" id="PTHR32039">
    <property type="entry name" value="MAGNESIUM-CHELATASE SUBUNIT CHLI"/>
    <property type="match status" value="1"/>
</dbReference>
<evidence type="ECO:0000259" key="4">
    <source>
        <dbReference type="SMART" id="SM00382"/>
    </source>
</evidence>
<sequence length="404" mass="45189">MTATTATTITNWIDKLKGTNGNGNGNGNGGRIDPTSIVGTIVEQPPETVDAIKKELSDLTKVQTKTRRVLYPFSAIIGQEQMKRALILNAINPSVGGVLIRGQKGTAKSTAVRGLAEVLPDVEIVQGCRFNCDPAHPDKFCWECRERAEAGELDVEKRMMRVVDLPVGATEDRVVGSLDIEKALKQGLQAFEPGILADANRAILYVDEINLLDDYVVDALLDAAAMGVNTVEREGVSVSHPAQFIIVGSMNPEEGELRPQLLDRIALQVEVEGIPDIEQRIEIVVRQNEFLRDPLEFRRQYDGDQERLRARIVQARSLLSRITMPSEYLRTIARICIEFRVDGHRADIMIDRAARTNAAYEGRDRVIEDDLIEAAELVLPHRMRKRPFEEEEFSTERLKEIVRV</sequence>
<protein>
    <recommendedName>
        <fullName evidence="4">AAA+ ATPase domain-containing protein</fullName>
    </recommendedName>
</protein>
<dbReference type="PANTHER" id="PTHR32039:SF9">
    <property type="entry name" value="MAGNESIUM-CHELATASE SUBUNIT CHLI-2, CHLOROPLASTIC"/>
    <property type="match status" value="1"/>
</dbReference>
<dbReference type="SMART" id="SM00382">
    <property type="entry name" value="AAA"/>
    <property type="match status" value="1"/>
</dbReference>
<dbReference type="InterPro" id="IPR003593">
    <property type="entry name" value="AAA+_ATPase"/>
</dbReference>
<evidence type="ECO:0000256" key="1">
    <source>
        <dbReference type="ARBA" id="ARBA00005799"/>
    </source>
</evidence>
<evidence type="ECO:0000313" key="5">
    <source>
        <dbReference type="EMBL" id="QNO50146.1"/>
    </source>
</evidence>
<keyword evidence="3" id="KW-0067">ATP-binding</keyword>
<dbReference type="InterPro" id="IPR000523">
    <property type="entry name" value="Mg_chelatse_chII-like_cat_dom"/>
</dbReference>